<organism evidence="3 5">
    <name type="scientific">Streptomyces gougerotii</name>
    <dbReference type="NCBI Taxonomy" id="53448"/>
    <lineage>
        <taxon>Bacteria</taxon>
        <taxon>Bacillati</taxon>
        <taxon>Actinomycetota</taxon>
        <taxon>Actinomycetes</taxon>
        <taxon>Kitasatosporales</taxon>
        <taxon>Streptomycetaceae</taxon>
        <taxon>Streptomyces</taxon>
        <taxon>Streptomyces diastaticus group</taxon>
    </lineage>
</organism>
<dbReference type="Proteomes" id="UP000480804">
    <property type="component" value="Unassembled WGS sequence"/>
</dbReference>
<feature type="region of interest" description="Disordered" evidence="1">
    <location>
        <begin position="43"/>
        <end position="169"/>
    </location>
</feature>
<feature type="compositionally biased region" description="Low complexity" evidence="1">
    <location>
        <begin position="43"/>
        <end position="69"/>
    </location>
</feature>
<accession>A0A8H9HFX5</accession>
<evidence type="ECO:0000256" key="1">
    <source>
        <dbReference type="SAM" id="MobiDB-lite"/>
    </source>
</evidence>
<dbReference type="Proteomes" id="UP000660975">
    <property type="component" value="Unassembled WGS sequence"/>
</dbReference>
<reference evidence="2 4" key="2">
    <citation type="submission" date="2020-02" db="EMBL/GenBank/DDBJ databases">
        <title>Whole genome shotgun sequence of Streptomyces gougerotii NBRC 13043.</title>
        <authorList>
            <person name="Ichikawa N."/>
            <person name="Komaki H."/>
            <person name="Tamura T."/>
        </authorList>
    </citation>
    <scope>NUCLEOTIDE SEQUENCE [LARGE SCALE GENOMIC DNA]</scope>
    <source>
        <strain evidence="2 4">NBRC 13043</strain>
    </source>
</reference>
<evidence type="ECO:0000313" key="4">
    <source>
        <dbReference type="Proteomes" id="UP000480804"/>
    </source>
</evidence>
<protein>
    <submittedName>
        <fullName evidence="3">Uncharacterized protein</fullName>
    </submittedName>
</protein>
<keyword evidence="4" id="KW-1185">Reference proteome</keyword>
<comment type="caution">
    <text evidence="3">The sequence shown here is derived from an EMBL/GenBank/DDBJ whole genome shotgun (WGS) entry which is preliminary data.</text>
</comment>
<sequence>MAPANAARAGERGVAALDGALTAVPEDSATETAVLLLRPRAAPGAYGRAPSAVTPAGTTRPGRRTGLAALHDPPRPGHVYGVLGGFPHGTATPGSARGGTRSPALRRRAAWQSSSPVTTRPPPPGPTRTDAHAAGAAPLPRDALRHPAEGTEAPAAGSGSPDPVTRAGC</sequence>
<reference evidence="3" key="3">
    <citation type="submission" date="2020-09" db="EMBL/GenBank/DDBJ databases">
        <authorList>
            <person name="Sun Q."/>
            <person name="Ohkuma M."/>
        </authorList>
    </citation>
    <scope>NUCLEOTIDE SEQUENCE</scope>
    <source>
        <strain evidence="3">JCM 4136</strain>
    </source>
</reference>
<evidence type="ECO:0000313" key="3">
    <source>
        <dbReference type="EMBL" id="GGU64034.1"/>
    </source>
</evidence>
<gene>
    <name evidence="3" type="ORF">GCM10010227_17030</name>
    <name evidence="2" type="ORF">Sgou_46550</name>
</gene>
<proteinExistence type="predicted"/>
<evidence type="ECO:0000313" key="2">
    <source>
        <dbReference type="EMBL" id="GFH79985.1"/>
    </source>
</evidence>
<name>A0A8H9HFX5_9ACTN</name>
<evidence type="ECO:0000313" key="5">
    <source>
        <dbReference type="Proteomes" id="UP000660975"/>
    </source>
</evidence>
<reference evidence="3" key="1">
    <citation type="journal article" date="2014" name="Int. J. Syst. Evol. Microbiol.">
        <title>Complete genome sequence of Corynebacterium casei LMG S-19264T (=DSM 44701T), isolated from a smear-ripened cheese.</title>
        <authorList>
            <consortium name="US DOE Joint Genome Institute (JGI-PGF)"/>
            <person name="Walter F."/>
            <person name="Albersmeier A."/>
            <person name="Kalinowski J."/>
            <person name="Ruckert C."/>
        </authorList>
    </citation>
    <scope>NUCLEOTIDE SEQUENCE</scope>
    <source>
        <strain evidence="3">JCM 4136</strain>
    </source>
</reference>
<dbReference type="AlphaFoldDB" id="A0A8H9HFX5"/>
<dbReference type="EMBL" id="BMSC01000003">
    <property type="protein sequence ID" value="GGU64034.1"/>
    <property type="molecule type" value="Genomic_DNA"/>
</dbReference>
<dbReference type="EMBL" id="BLLO01000025">
    <property type="protein sequence ID" value="GFH79985.1"/>
    <property type="molecule type" value="Genomic_DNA"/>
</dbReference>